<dbReference type="Proteomes" id="UP001529085">
    <property type="component" value="Unassembled WGS sequence"/>
</dbReference>
<accession>A0ABT6G5K0</accession>
<comment type="caution">
    <text evidence="2">The sequence shown here is derived from an EMBL/GenBank/DDBJ whole genome shotgun (WGS) entry which is preliminary data.</text>
</comment>
<evidence type="ECO:0000313" key="2">
    <source>
        <dbReference type="EMBL" id="MDG4717324.1"/>
    </source>
</evidence>
<gene>
    <name evidence="2" type="ORF">P7122_15655</name>
</gene>
<reference evidence="2 3" key="1">
    <citation type="submission" date="2023-03" db="EMBL/GenBank/DDBJ databases">
        <title>Strain YYF002 represents a novel species in the genus Winogradskyella isolated from seawater.</title>
        <authorList>
            <person name="Fu Z.-Y."/>
        </authorList>
    </citation>
    <scope>NUCLEOTIDE SEQUENCE [LARGE SCALE GENOMIC DNA]</scope>
    <source>
        <strain evidence="2 3">YYF002</strain>
    </source>
</reference>
<feature type="domain" description="DUF7674" evidence="1">
    <location>
        <begin position="25"/>
        <end position="134"/>
    </location>
</feature>
<dbReference type="EMBL" id="JARSBN010000013">
    <property type="protein sequence ID" value="MDG4717324.1"/>
    <property type="molecule type" value="Genomic_DNA"/>
</dbReference>
<dbReference type="RefSeq" id="WP_278006744.1">
    <property type="nucleotide sequence ID" value="NZ_JARSBN010000013.1"/>
</dbReference>
<protein>
    <recommendedName>
        <fullName evidence="1">DUF7674 domain-containing protein</fullName>
    </recommendedName>
</protein>
<sequence>MNVIEPKYKYKEIEKVFEKLISGNAELTEHFAKEVDLSDYNQEDNLPYVDIGSISRFIVENKIENATSDFELFFENVEEIYKNGDKDVQNFIVVGLFEGIQNIGGKEIEYYKSFNQWLKPETQEAWNGIIDYWEGTEWRIPKDERKKREQEIQKILNNKK</sequence>
<evidence type="ECO:0000313" key="3">
    <source>
        <dbReference type="Proteomes" id="UP001529085"/>
    </source>
</evidence>
<keyword evidence="3" id="KW-1185">Reference proteome</keyword>
<name>A0ABT6G5K0_9FLAO</name>
<organism evidence="2 3">
    <name type="scientific">Winogradskyella marincola</name>
    <dbReference type="NCBI Taxonomy" id="3037795"/>
    <lineage>
        <taxon>Bacteria</taxon>
        <taxon>Pseudomonadati</taxon>
        <taxon>Bacteroidota</taxon>
        <taxon>Flavobacteriia</taxon>
        <taxon>Flavobacteriales</taxon>
        <taxon>Flavobacteriaceae</taxon>
        <taxon>Winogradskyella</taxon>
    </lineage>
</organism>
<dbReference type="Pfam" id="PF24722">
    <property type="entry name" value="DUF7674"/>
    <property type="match status" value="1"/>
</dbReference>
<evidence type="ECO:0000259" key="1">
    <source>
        <dbReference type="Pfam" id="PF24722"/>
    </source>
</evidence>
<proteinExistence type="predicted"/>
<dbReference type="InterPro" id="IPR056091">
    <property type="entry name" value="DUF7674"/>
</dbReference>